<comment type="caution">
    <text evidence="3">The sequence shown here is derived from an EMBL/GenBank/DDBJ whole genome shotgun (WGS) entry which is preliminary data.</text>
</comment>
<evidence type="ECO:0000313" key="4">
    <source>
        <dbReference type="Proteomes" id="UP001602245"/>
    </source>
</evidence>
<keyword evidence="4" id="KW-1185">Reference proteome</keyword>
<reference evidence="3 4" key="1">
    <citation type="submission" date="2024-10" db="EMBL/GenBank/DDBJ databases">
        <title>The Natural Products Discovery Center: Release of the First 8490 Sequenced Strains for Exploring Actinobacteria Biosynthetic Diversity.</title>
        <authorList>
            <person name="Kalkreuter E."/>
            <person name="Kautsar S.A."/>
            <person name="Yang D."/>
            <person name="Bader C.D."/>
            <person name="Teijaro C.N."/>
            <person name="Fluegel L."/>
            <person name="Davis C.M."/>
            <person name="Simpson J.R."/>
            <person name="Lauterbach L."/>
            <person name="Steele A.D."/>
            <person name="Gui C."/>
            <person name="Meng S."/>
            <person name="Li G."/>
            <person name="Viehrig K."/>
            <person name="Ye F."/>
            <person name="Su P."/>
            <person name="Kiefer A.F."/>
            <person name="Nichols A."/>
            <person name="Cepeda A.J."/>
            <person name="Yan W."/>
            <person name="Fan B."/>
            <person name="Jiang Y."/>
            <person name="Adhikari A."/>
            <person name="Zheng C.-J."/>
            <person name="Schuster L."/>
            <person name="Cowan T.M."/>
            <person name="Smanski M.J."/>
            <person name="Chevrette M.G."/>
            <person name="De Carvalho L.P.S."/>
            <person name="Shen B."/>
        </authorList>
    </citation>
    <scope>NUCLEOTIDE SEQUENCE [LARGE SCALE GENOMIC DNA]</scope>
    <source>
        <strain evidence="3 4">NPDC000087</strain>
    </source>
</reference>
<name>A0ABW6WE55_9ACTN</name>
<feature type="signal peptide" evidence="1">
    <location>
        <begin position="1"/>
        <end position="22"/>
    </location>
</feature>
<dbReference type="GO" id="GO:0016787">
    <property type="term" value="F:hydrolase activity"/>
    <property type="evidence" value="ECO:0007669"/>
    <property type="project" value="UniProtKB-KW"/>
</dbReference>
<dbReference type="PROSITE" id="PS51257">
    <property type="entry name" value="PROKAR_LIPOPROTEIN"/>
    <property type="match status" value="1"/>
</dbReference>
<proteinExistence type="predicted"/>
<dbReference type="CDD" id="cd00229">
    <property type="entry name" value="SGNH_hydrolase"/>
    <property type="match status" value="1"/>
</dbReference>
<dbReference type="Gene3D" id="3.40.50.1110">
    <property type="entry name" value="SGNH hydrolase"/>
    <property type="match status" value="1"/>
</dbReference>
<accession>A0ABW6WE55</accession>
<dbReference type="SUPFAM" id="SSF52266">
    <property type="entry name" value="SGNH hydrolase"/>
    <property type="match status" value="1"/>
</dbReference>
<dbReference type="Proteomes" id="UP001602245">
    <property type="component" value="Unassembled WGS sequence"/>
</dbReference>
<dbReference type="InterPro" id="IPR013830">
    <property type="entry name" value="SGNH_hydro"/>
</dbReference>
<feature type="domain" description="SGNH hydrolase-type esterase" evidence="2">
    <location>
        <begin position="34"/>
        <end position="220"/>
    </location>
</feature>
<evidence type="ECO:0000259" key="2">
    <source>
        <dbReference type="Pfam" id="PF13472"/>
    </source>
</evidence>
<keyword evidence="1" id="KW-0732">Signal</keyword>
<dbReference type="Pfam" id="PF13472">
    <property type="entry name" value="Lipase_GDSL_2"/>
    <property type="match status" value="1"/>
</dbReference>
<protein>
    <submittedName>
        <fullName evidence="3">SGNH/GDSL hydrolase family protein</fullName>
    </submittedName>
</protein>
<organism evidence="3 4">
    <name type="scientific">Paractinoplanes globisporus</name>
    <dbReference type="NCBI Taxonomy" id="113565"/>
    <lineage>
        <taxon>Bacteria</taxon>
        <taxon>Bacillati</taxon>
        <taxon>Actinomycetota</taxon>
        <taxon>Actinomycetes</taxon>
        <taxon>Micromonosporales</taxon>
        <taxon>Micromonosporaceae</taxon>
        <taxon>Paractinoplanes</taxon>
    </lineage>
</organism>
<sequence>MRRAAVLLSLLLLTACSSPRVAAGDPLMPTVVTLGDSVPAGAACGCDPFPTLYARDQHAVDVNLAESGSTAADVRAEIPAESDVLATAAEVVIMTGANDVADTIDDNTSYTAAAAGVQSDVTATIAAIEQIRPVPVIVLGYWNVVEDGQVGADTYGPDGVRDAAEATTLVNNALEAAAKTSPEATYISTLPAFHGQDGTHDPTGLLAPDGDHPNAAGHAAIAALLPPLPASPPPPASPR</sequence>
<dbReference type="EMBL" id="JBIAZU010000002">
    <property type="protein sequence ID" value="MFF5290476.1"/>
    <property type="molecule type" value="Genomic_DNA"/>
</dbReference>
<evidence type="ECO:0000256" key="1">
    <source>
        <dbReference type="SAM" id="SignalP"/>
    </source>
</evidence>
<evidence type="ECO:0000313" key="3">
    <source>
        <dbReference type="EMBL" id="MFF5290476.1"/>
    </source>
</evidence>
<gene>
    <name evidence="3" type="ORF">ACFY35_13615</name>
</gene>
<feature type="chain" id="PRO_5047149026" evidence="1">
    <location>
        <begin position="23"/>
        <end position="239"/>
    </location>
</feature>
<keyword evidence="3" id="KW-0378">Hydrolase</keyword>
<dbReference type="InterPro" id="IPR036514">
    <property type="entry name" value="SGNH_hydro_sf"/>
</dbReference>
<dbReference type="RefSeq" id="WP_040431884.1">
    <property type="nucleotide sequence ID" value="NZ_JBIAZU010000002.1"/>
</dbReference>